<accession>A0ABV8DHP0</accession>
<name>A0ABV8DHP0_9BURK</name>
<keyword evidence="8" id="KW-1185">Reference proteome</keyword>
<dbReference type="PANTHER" id="PTHR43531:SF14">
    <property type="entry name" value="METHYL-ACCEPTING CHEMOTAXIS PROTEIN I-RELATED"/>
    <property type="match status" value="1"/>
</dbReference>
<dbReference type="EMBL" id="JBHSAJ010000067">
    <property type="protein sequence ID" value="MFC3937510.1"/>
    <property type="molecule type" value="Genomic_DNA"/>
</dbReference>
<dbReference type="PROSITE" id="PS50885">
    <property type="entry name" value="HAMP"/>
    <property type="match status" value="1"/>
</dbReference>
<dbReference type="SMART" id="SM00304">
    <property type="entry name" value="HAMP"/>
    <property type="match status" value="1"/>
</dbReference>
<dbReference type="InterPro" id="IPR004089">
    <property type="entry name" value="MCPsignal_dom"/>
</dbReference>
<feature type="domain" description="HAMP" evidence="6">
    <location>
        <begin position="211"/>
        <end position="263"/>
    </location>
</feature>
<dbReference type="InterPro" id="IPR051310">
    <property type="entry name" value="MCP_chemotaxis"/>
</dbReference>
<dbReference type="Proteomes" id="UP001595693">
    <property type="component" value="Unassembled WGS sequence"/>
</dbReference>
<evidence type="ECO:0000256" key="2">
    <source>
        <dbReference type="ARBA" id="ARBA00029447"/>
    </source>
</evidence>
<proteinExistence type="inferred from homology"/>
<evidence type="ECO:0000259" key="6">
    <source>
        <dbReference type="PROSITE" id="PS50885"/>
    </source>
</evidence>
<keyword evidence="4" id="KW-1133">Transmembrane helix</keyword>
<organism evidence="7 8">
    <name type="scientific">Acidovorax facilis</name>
    <dbReference type="NCBI Taxonomy" id="12917"/>
    <lineage>
        <taxon>Bacteria</taxon>
        <taxon>Pseudomonadati</taxon>
        <taxon>Pseudomonadota</taxon>
        <taxon>Betaproteobacteria</taxon>
        <taxon>Burkholderiales</taxon>
        <taxon>Comamonadaceae</taxon>
        <taxon>Acidovorax</taxon>
    </lineage>
</organism>
<dbReference type="Pfam" id="PF00672">
    <property type="entry name" value="HAMP"/>
    <property type="match status" value="1"/>
</dbReference>
<keyword evidence="4" id="KW-0472">Membrane</keyword>
<dbReference type="PRINTS" id="PR00260">
    <property type="entry name" value="CHEMTRNSDUCR"/>
</dbReference>
<evidence type="ECO:0000313" key="8">
    <source>
        <dbReference type="Proteomes" id="UP001595693"/>
    </source>
</evidence>
<dbReference type="Pfam" id="PF00015">
    <property type="entry name" value="MCPsignal"/>
    <property type="match status" value="1"/>
</dbReference>
<dbReference type="SUPFAM" id="SSF58104">
    <property type="entry name" value="Methyl-accepting chemotaxis protein (MCP) signaling domain"/>
    <property type="match status" value="1"/>
</dbReference>
<gene>
    <name evidence="7" type="ORF">ACFOW3_23045</name>
</gene>
<protein>
    <submittedName>
        <fullName evidence="7">Methyl-accepting chemotaxis protein</fullName>
    </submittedName>
</protein>
<comment type="similarity">
    <text evidence="2">Belongs to the methyl-accepting chemotaxis (MCP) protein family.</text>
</comment>
<reference evidence="8" key="1">
    <citation type="journal article" date="2019" name="Int. J. Syst. Evol. Microbiol.">
        <title>The Global Catalogue of Microorganisms (GCM) 10K type strain sequencing project: providing services to taxonomists for standard genome sequencing and annotation.</title>
        <authorList>
            <consortium name="The Broad Institute Genomics Platform"/>
            <consortium name="The Broad Institute Genome Sequencing Center for Infectious Disease"/>
            <person name="Wu L."/>
            <person name="Ma J."/>
        </authorList>
    </citation>
    <scope>NUCLEOTIDE SEQUENCE [LARGE SCALE GENOMIC DNA]</scope>
    <source>
        <strain evidence="8">CCUG 2113</strain>
    </source>
</reference>
<keyword evidence="4" id="KW-0812">Transmembrane</keyword>
<dbReference type="InterPro" id="IPR004090">
    <property type="entry name" value="Chemotax_Me-accpt_rcpt"/>
</dbReference>
<keyword evidence="1" id="KW-0488">Methylation</keyword>
<feature type="domain" description="Methyl-accepting transducer" evidence="5">
    <location>
        <begin position="268"/>
        <end position="497"/>
    </location>
</feature>
<dbReference type="PANTHER" id="PTHR43531">
    <property type="entry name" value="PROTEIN ICFG"/>
    <property type="match status" value="1"/>
</dbReference>
<evidence type="ECO:0000313" key="7">
    <source>
        <dbReference type="EMBL" id="MFC3937510.1"/>
    </source>
</evidence>
<sequence length="537" mass="56661">MKMSNHSIGARMATALGLVLALLLGAALFGIAALYSSLGTYETTVQERVAQERAVSRMENEFKTQVQEWKNTLLRGEDSRKRELHWAAFQASEKRVADAAKALEPQLTDAQEKAALQKFTQAHAQMAQGYRKGFEVFQSLGFVPSAGDADVADIDQGPAKLLTALSEQVAASSATIAEQAALSARRALISSLVALALVTALGGCAGWLLTRSVVRPLRVAVSVANKVAAGDLTTTIEVDGKDEPARLLEALRTMQENLENVVSGVRSNAEGVASASAEIAQGNVDLSMRTEEQASSLDETTSSMQQLQATVQQNASNAQRASELAKSGASVAQRGGDVVTQMVTVVQGIQDSSRRISDIIGVIDSIAFQTNILALNAAVEAARAGEQGRGFAVVASEVRNLATRSASAAREIKALIQTSVERVQAGSDLARNAGSTMGEVVSSIQGVSALMDEISQASAAQTSDMLRVTQAIVRMDETTQQNAALVEESAAAAGSLSGQARQLVEAVEVFRLRHQQPQLQNLHHHPAGQRALTAPQG</sequence>
<evidence type="ECO:0000256" key="3">
    <source>
        <dbReference type="PROSITE-ProRule" id="PRU00284"/>
    </source>
</evidence>
<dbReference type="CDD" id="cd11386">
    <property type="entry name" value="MCP_signal"/>
    <property type="match status" value="1"/>
</dbReference>
<feature type="transmembrane region" description="Helical" evidence="4">
    <location>
        <begin position="187"/>
        <end position="209"/>
    </location>
</feature>
<dbReference type="InterPro" id="IPR003660">
    <property type="entry name" value="HAMP_dom"/>
</dbReference>
<dbReference type="Gene3D" id="1.10.287.950">
    <property type="entry name" value="Methyl-accepting chemotaxis protein"/>
    <property type="match status" value="1"/>
</dbReference>
<dbReference type="CDD" id="cd06225">
    <property type="entry name" value="HAMP"/>
    <property type="match status" value="1"/>
</dbReference>
<evidence type="ECO:0000259" key="5">
    <source>
        <dbReference type="PROSITE" id="PS50111"/>
    </source>
</evidence>
<evidence type="ECO:0000256" key="1">
    <source>
        <dbReference type="ARBA" id="ARBA00022481"/>
    </source>
</evidence>
<dbReference type="PROSITE" id="PS50111">
    <property type="entry name" value="CHEMOTAXIS_TRANSDUC_2"/>
    <property type="match status" value="1"/>
</dbReference>
<comment type="caution">
    <text evidence="7">The sequence shown here is derived from an EMBL/GenBank/DDBJ whole genome shotgun (WGS) entry which is preliminary data.</text>
</comment>
<dbReference type="SMART" id="SM00283">
    <property type="entry name" value="MA"/>
    <property type="match status" value="1"/>
</dbReference>
<keyword evidence="3" id="KW-0807">Transducer</keyword>
<evidence type="ECO:0000256" key="4">
    <source>
        <dbReference type="SAM" id="Phobius"/>
    </source>
</evidence>
<dbReference type="RefSeq" id="WP_233559230.1">
    <property type="nucleotide sequence ID" value="NZ_JAMXAX010000217.1"/>
</dbReference>